<dbReference type="EMBL" id="LR746274">
    <property type="protein sequence ID" value="CAA7404901.1"/>
    <property type="molecule type" value="Genomic_DNA"/>
</dbReference>
<keyword evidence="2" id="KW-1185">Reference proteome</keyword>
<dbReference type="Proteomes" id="UP000663760">
    <property type="component" value="Chromosome 11"/>
</dbReference>
<organism evidence="1 2">
    <name type="scientific">Spirodela intermedia</name>
    <name type="common">Intermediate duckweed</name>
    <dbReference type="NCBI Taxonomy" id="51605"/>
    <lineage>
        <taxon>Eukaryota</taxon>
        <taxon>Viridiplantae</taxon>
        <taxon>Streptophyta</taxon>
        <taxon>Embryophyta</taxon>
        <taxon>Tracheophyta</taxon>
        <taxon>Spermatophyta</taxon>
        <taxon>Magnoliopsida</taxon>
        <taxon>Liliopsida</taxon>
        <taxon>Araceae</taxon>
        <taxon>Lemnoideae</taxon>
        <taxon>Spirodela</taxon>
    </lineage>
</organism>
<evidence type="ECO:0000313" key="2">
    <source>
        <dbReference type="Proteomes" id="UP000663760"/>
    </source>
</evidence>
<name>A0A7I8L4I3_SPIIN</name>
<dbReference type="AlphaFoldDB" id="A0A7I8L4I3"/>
<reference evidence="1" key="1">
    <citation type="submission" date="2020-02" db="EMBL/GenBank/DDBJ databases">
        <authorList>
            <person name="Scholz U."/>
            <person name="Mascher M."/>
            <person name="Fiebig A."/>
        </authorList>
    </citation>
    <scope>NUCLEOTIDE SEQUENCE</scope>
</reference>
<gene>
    <name evidence="1" type="ORF">SI8410_11015579</name>
</gene>
<accession>A0A7I8L4I3</accession>
<proteinExistence type="predicted"/>
<evidence type="ECO:0000313" key="1">
    <source>
        <dbReference type="EMBL" id="CAA7404901.1"/>
    </source>
</evidence>
<sequence length="33" mass="3451">MHPLVSTDVQLLAIGGSVGRRTGEMRSGGSQRP</sequence>
<protein>
    <submittedName>
        <fullName evidence="1">Uncharacterized protein</fullName>
    </submittedName>
</protein>